<evidence type="ECO:0000256" key="3">
    <source>
        <dbReference type="ARBA" id="ARBA00022840"/>
    </source>
</evidence>
<dbReference type="Pfam" id="PF08706">
    <property type="entry name" value="D5_N"/>
    <property type="match status" value="1"/>
</dbReference>
<dbReference type="RefSeq" id="WP_376841223.1">
    <property type="nucleotide sequence ID" value="NZ_JBHMAU010000075.1"/>
</dbReference>
<reference evidence="5 6" key="1">
    <citation type="submission" date="2024-09" db="EMBL/GenBank/DDBJ databases">
        <authorList>
            <person name="Sun Q."/>
            <person name="Mori K."/>
        </authorList>
    </citation>
    <scope>NUCLEOTIDE SEQUENCE [LARGE SCALE GENOMIC DNA]</scope>
    <source>
        <strain evidence="5 6">JCM 11683</strain>
    </source>
</reference>
<organism evidence="5 6">
    <name type="scientific">Brevibacterium otitidis</name>
    <dbReference type="NCBI Taxonomy" id="53364"/>
    <lineage>
        <taxon>Bacteria</taxon>
        <taxon>Bacillati</taxon>
        <taxon>Actinomycetota</taxon>
        <taxon>Actinomycetes</taxon>
        <taxon>Micrococcales</taxon>
        <taxon>Brevibacteriaceae</taxon>
        <taxon>Brevibacterium</taxon>
    </lineage>
</organism>
<feature type="domain" description="SF3 helicase" evidence="4">
    <location>
        <begin position="521"/>
        <end position="680"/>
    </location>
</feature>
<keyword evidence="2" id="KW-0378">Hydrolase</keyword>
<dbReference type="SUPFAM" id="SSF56747">
    <property type="entry name" value="Prim-pol domain"/>
    <property type="match status" value="1"/>
</dbReference>
<evidence type="ECO:0000313" key="6">
    <source>
        <dbReference type="Proteomes" id="UP001589707"/>
    </source>
</evidence>
<proteinExistence type="predicted"/>
<accession>A0ABV5X6G8</accession>
<dbReference type="SMART" id="SM00943">
    <property type="entry name" value="Prim-Pol"/>
    <property type="match status" value="1"/>
</dbReference>
<evidence type="ECO:0000259" key="4">
    <source>
        <dbReference type="PROSITE" id="PS51206"/>
    </source>
</evidence>
<dbReference type="InterPro" id="IPR027417">
    <property type="entry name" value="P-loop_NTPase"/>
</dbReference>
<sequence length="816" mass="89562">MNHIHTTAHELLTAGIAPIPVRTDGTKRPAVTWKSYMQMMPTPDELDTWFSEPDAGLGVITGAISGNLYMIEIEGAHIDRLTELRDTAEASGLGQLWQTISTGWVEQSPSGGIHWMIRLTEQPPGNRKLAQTADRAVITETRGEGGFVVVAPTTGHAHASGKPWTRLVGSPATAPTLNAGDLEAIESVFASINEHFPTIIDAPKPAVPHNPDIDGLRPGDDFNQTADWRDILTGWEPVKTFPGGAIGWRRPGKTGPGISATTGRNPADNLYVFTSSTEFETEKAYSKFAAYTLLNHGGDYSAAARDLAKKGYGRQAPRREVTMRPAGDTTKQLLDLTPASDGTAALAPQPKPAGNIVAMPIRTITTLTDKGNADLLIHRHSHELRYLPEHGRWLAWDGTRWKTQTDDSKAVETAWNVVESINPDDDKELAKHRLKSLSRRSLEAMTGLARRDSRIRVTADDLDADPDALNTPTGIVNLTTGETTPCTPDALHSKITAVAPERQDTPLWDRFLATTFADDRELIAYLQRLIGYAATGRVIHHILPFLHGAGGNGKSAFLDTCLALLGDYATVAPDDFLVQGKDQHPTELADLMGMRLVVCSELNPGQKFDERKVKKLTGGDRVKARYMHQDFFTFEPSHTLFLMGNHQPTVASGGGESFWRRLRLLPFTRVIPPEERIPGLSERMVAEEGPGILQWIIDGALAATAGGLADPERVLAATEQYAAEEDSLGRFMNEHVEIVANEDARVSTKALRMIYTRWCGEEGERPLSAQVFGREIRQRFGVESTRSNGKRFYTGLVLLDTDELTDEEVAAHWSDR</sequence>
<evidence type="ECO:0000256" key="2">
    <source>
        <dbReference type="ARBA" id="ARBA00022801"/>
    </source>
</evidence>
<name>A0ABV5X6G8_9MICO</name>
<evidence type="ECO:0000313" key="5">
    <source>
        <dbReference type="EMBL" id="MFB9777302.1"/>
    </source>
</evidence>
<dbReference type="InterPro" id="IPR045455">
    <property type="entry name" value="NrS-1_pol-like_helicase"/>
</dbReference>
<comment type="caution">
    <text evidence="5">The sequence shown here is derived from an EMBL/GenBank/DDBJ whole genome shotgun (WGS) entry which is preliminary data.</text>
</comment>
<dbReference type="Gene3D" id="3.30.720.160">
    <property type="entry name" value="Bifunctional DNA primase/polymerase, N-terminal"/>
    <property type="match status" value="1"/>
</dbReference>
<dbReference type="Proteomes" id="UP001589707">
    <property type="component" value="Unassembled WGS sequence"/>
</dbReference>
<dbReference type="InterPro" id="IPR014015">
    <property type="entry name" value="Helicase_SF3_DNA-vir"/>
</dbReference>
<dbReference type="PROSITE" id="PS51206">
    <property type="entry name" value="SF3_HELICASE_1"/>
    <property type="match status" value="1"/>
</dbReference>
<evidence type="ECO:0000256" key="1">
    <source>
        <dbReference type="ARBA" id="ARBA00022741"/>
    </source>
</evidence>
<dbReference type="InterPro" id="IPR015330">
    <property type="entry name" value="DNA_primase/pol_bifunc_N"/>
</dbReference>
<dbReference type="SMART" id="SM00885">
    <property type="entry name" value="D5_N"/>
    <property type="match status" value="1"/>
</dbReference>
<protein>
    <submittedName>
        <fullName evidence="5">Phage/plasmid primase, P4 family</fullName>
    </submittedName>
</protein>
<dbReference type="EMBL" id="JBHMAU010000075">
    <property type="protein sequence ID" value="MFB9777302.1"/>
    <property type="molecule type" value="Genomic_DNA"/>
</dbReference>
<dbReference type="Gene3D" id="3.40.50.300">
    <property type="entry name" value="P-loop containing nucleotide triphosphate hydrolases"/>
    <property type="match status" value="1"/>
</dbReference>
<keyword evidence="1" id="KW-0547">Nucleotide-binding</keyword>
<keyword evidence="6" id="KW-1185">Reference proteome</keyword>
<gene>
    <name evidence="5" type="ORF">ACFFN1_12980</name>
</gene>
<dbReference type="Pfam" id="PF19263">
    <property type="entry name" value="DUF5906"/>
    <property type="match status" value="1"/>
</dbReference>
<dbReference type="InterPro" id="IPR006500">
    <property type="entry name" value="Helicase_put_C_phage/plasmid"/>
</dbReference>
<dbReference type="PANTHER" id="PTHR35372">
    <property type="entry name" value="ATP BINDING PROTEIN-RELATED"/>
    <property type="match status" value="1"/>
</dbReference>
<dbReference type="NCBIfam" id="TIGR01613">
    <property type="entry name" value="primase_Cterm"/>
    <property type="match status" value="1"/>
</dbReference>
<dbReference type="PANTHER" id="PTHR35372:SF2">
    <property type="entry name" value="SF3 HELICASE DOMAIN-CONTAINING PROTEIN"/>
    <property type="match status" value="1"/>
</dbReference>
<dbReference type="Pfam" id="PF09250">
    <property type="entry name" value="Prim-Pol"/>
    <property type="match status" value="1"/>
</dbReference>
<dbReference type="InterPro" id="IPR051620">
    <property type="entry name" value="ORF904-like_C"/>
</dbReference>
<keyword evidence="3" id="KW-0067">ATP-binding</keyword>
<dbReference type="InterPro" id="IPR014818">
    <property type="entry name" value="Phage/plasmid_primase_P4_C"/>
</dbReference>